<name>A0AAN4Z5Q4_9BILA</name>
<gene>
    <name evidence="2" type="ORF">PMAYCL1PPCAC_01365</name>
</gene>
<accession>A0AAN4Z5Q4</accession>
<keyword evidence="1" id="KW-1133">Transmembrane helix</keyword>
<dbReference type="Proteomes" id="UP001328107">
    <property type="component" value="Unassembled WGS sequence"/>
</dbReference>
<evidence type="ECO:0000313" key="3">
    <source>
        <dbReference type="Proteomes" id="UP001328107"/>
    </source>
</evidence>
<keyword evidence="1" id="KW-0812">Transmembrane</keyword>
<comment type="caution">
    <text evidence="2">The sequence shown here is derived from an EMBL/GenBank/DDBJ whole genome shotgun (WGS) entry which is preliminary data.</text>
</comment>
<proteinExistence type="predicted"/>
<feature type="transmembrane region" description="Helical" evidence="1">
    <location>
        <begin position="69"/>
        <end position="87"/>
    </location>
</feature>
<organism evidence="2 3">
    <name type="scientific">Pristionchus mayeri</name>
    <dbReference type="NCBI Taxonomy" id="1317129"/>
    <lineage>
        <taxon>Eukaryota</taxon>
        <taxon>Metazoa</taxon>
        <taxon>Ecdysozoa</taxon>
        <taxon>Nematoda</taxon>
        <taxon>Chromadorea</taxon>
        <taxon>Rhabditida</taxon>
        <taxon>Rhabditina</taxon>
        <taxon>Diplogasteromorpha</taxon>
        <taxon>Diplogasteroidea</taxon>
        <taxon>Neodiplogasteridae</taxon>
        <taxon>Pristionchus</taxon>
    </lineage>
</organism>
<reference evidence="3" key="1">
    <citation type="submission" date="2022-10" db="EMBL/GenBank/DDBJ databases">
        <title>Genome assembly of Pristionchus species.</title>
        <authorList>
            <person name="Yoshida K."/>
            <person name="Sommer R.J."/>
        </authorList>
    </citation>
    <scope>NUCLEOTIDE SEQUENCE [LARGE SCALE GENOMIC DNA]</scope>
    <source>
        <strain evidence="3">RS5460</strain>
    </source>
</reference>
<evidence type="ECO:0000313" key="2">
    <source>
        <dbReference type="EMBL" id="GMR31170.1"/>
    </source>
</evidence>
<feature type="non-terminal residue" evidence="2">
    <location>
        <position position="103"/>
    </location>
</feature>
<dbReference type="AlphaFoldDB" id="A0AAN4Z5Q4"/>
<dbReference type="EMBL" id="BTRK01000001">
    <property type="protein sequence ID" value="GMR31170.1"/>
    <property type="molecule type" value="Genomic_DNA"/>
</dbReference>
<protein>
    <submittedName>
        <fullName evidence="2">Uncharacterized protein</fullName>
    </submittedName>
</protein>
<keyword evidence="1" id="KW-0472">Membrane</keyword>
<keyword evidence="3" id="KW-1185">Reference proteome</keyword>
<feature type="non-terminal residue" evidence="2">
    <location>
        <position position="1"/>
    </location>
</feature>
<sequence length="103" mass="11220">FRSMLARFATQSCRGFSQSSKLVSRNVQRKNVNPRSRGNRDSIVDDLADSIKGNGSKIIDLASKDIKLFASYVMTGASAFGIGALAYKAIRVGKENNSENESE</sequence>
<evidence type="ECO:0000256" key="1">
    <source>
        <dbReference type="SAM" id="Phobius"/>
    </source>
</evidence>